<feature type="compositionally biased region" description="Basic and acidic residues" evidence="1">
    <location>
        <begin position="31"/>
        <end position="62"/>
    </location>
</feature>
<proteinExistence type="predicted"/>
<protein>
    <submittedName>
        <fullName evidence="2">Uncharacterized protein</fullName>
    </submittedName>
</protein>
<reference evidence="2" key="2">
    <citation type="submission" date="2021-02" db="EMBL/GenBank/DDBJ databases">
        <authorList>
            <person name="Kimball J.A."/>
            <person name="Haas M.W."/>
            <person name="Macchietto M."/>
            <person name="Kono T."/>
            <person name="Duquette J."/>
            <person name="Shao M."/>
        </authorList>
    </citation>
    <scope>NUCLEOTIDE SEQUENCE</scope>
    <source>
        <tissue evidence="2">Fresh leaf tissue</tissue>
    </source>
</reference>
<organism evidence="2 3">
    <name type="scientific">Zizania palustris</name>
    <name type="common">Northern wild rice</name>
    <dbReference type="NCBI Taxonomy" id="103762"/>
    <lineage>
        <taxon>Eukaryota</taxon>
        <taxon>Viridiplantae</taxon>
        <taxon>Streptophyta</taxon>
        <taxon>Embryophyta</taxon>
        <taxon>Tracheophyta</taxon>
        <taxon>Spermatophyta</taxon>
        <taxon>Magnoliopsida</taxon>
        <taxon>Liliopsida</taxon>
        <taxon>Poales</taxon>
        <taxon>Poaceae</taxon>
        <taxon>BOP clade</taxon>
        <taxon>Oryzoideae</taxon>
        <taxon>Oryzeae</taxon>
        <taxon>Zizaniinae</taxon>
        <taxon>Zizania</taxon>
    </lineage>
</organism>
<evidence type="ECO:0000256" key="1">
    <source>
        <dbReference type="SAM" id="MobiDB-lite"/>
    </source>
</evidence>
<name>A0A8J5RZF7_ZIZPA</name>
<evidence type="ECO:0000313" key="3">
    <source>
        <dbReference type="Proteomes" id="UP000729402"/>
    </source>
</evidence>
<feature type="region of interest" description="Disordered" evidence="1">
    <location>
        <begin position="19"/>
        <end position="93"/>
    </location>
</feature>
<accession>A0A8J5RZF7</accession>
<sequence length="93" mass="10584">MPNWSWSYIAEAAEVERLRRGAGEESSSWPHDAEASGERKSAKAPVEERRRSGDEVRRREESSLEAPPMATAREKEGFAPPASRPRLHRRWAV</sequence>
<evidence type="ECO:0000313" key="2">
    <source>
        <dbReference type="EMBL" id="KAG8054998.1"/>
    </source>
</evidence>
<dbReference type="EMBL" id="JAAALK010000288">
    <property type="protein sequence ID" value="KAG8054998.1"/>
    <property type="molecule type" value="Genomic_DNA"/>
</dbReference>
<dbReference type="Proteomes" id="UP000729402">
    <property type="component" value="Unassembled WGS sequence"/>
</dbReference>
<keyword evidence="3" id="KW-1185">Reference proteome</keyword>
<comment type="caution">
    <text evidence="2">The sequence shown here is derived from an EMBL/GenBank/DDBJ whole genome shotgun (WGS) entry which is preliminary data.</text>
</comment>
<reference evidence="2" key="1">
    <citation type="journal article" date="2021" name="bioRxiv">
        <title>Whole Genome Assembly and Annotation of Northern Wild Rice, Zizania palustris L., Supports a Whole Genome Duplication in the Zizania Genus.</title>
        <authorList>
            <person name="Haas M."/>
            <person name="Kono T."/>
            <person name="Macchietto M."/>
            <person name="Millas R."/>
            <person name="McGilp L."/>
            <person name="Shao M."/>
            <person name="Duquette J."/>
            <person name="Hirsch C.N."/>
            <person name="Kimball J."/>
        </authorList>
    </citation>
    <scope>NUCLEOTIDE SEQUENCE</scope>
    <source>
        <tissue evidence="2">Fresh leaf tissue</tissue>
    </source>
</reference>
<gene>
    <name evidence="2" type="ORF">GUJ93_ZPchr0001g31496</name>
</gene>
<dbReference type="AlphaFoldDB" id="A0A8J5RZF7"/>